<protein>
    <submittedName>
        <fullName evidence="1">Uncharacterized protein</fullName>
    </submittedName>
</protein>
<accession>A0ABV0UYR7</accession>
<name>A0ABV0UYR7_9TELE</name>
<reference evidence="1 2" key="1">
    <citation type="submission" date="2021-06" db="EMBL/GenBank/DDBJ databases">
        <authorList>
            <person name="Palmer J.M."/>
        </authorList>
    </citation>
    <scope>NUCLEOTIDE SEQUENCE [LARGE SCALE GENOMIC DNA]</scope>
    <source>
        <strain evidence="2">if_2019</strain>
        <tissue evidence="1">Muscle</tissue>
    </source>
</reference>
<dbReference type="EMBL" id="JAHRIQ010087460">
    <property type="protein sequence ID" value="MEQ2249941.1"/>
    <property type="molecule type" value="Genomic_DNA"/>
</dbReference>
<evidence type="ECO:0000313" key="2">
    <source>
        <dbReference type="Proteomes" id="UP001482620"/>
    </source>
</evidence>
<gene>
    <name evidence="1" type="ORF">ILYODFUR_034742</name>
</gene>
<keyword evidence="2" id="KW-1185">Reference proteome</keyword>
<proteinExistence type="predicted"/>
<dbReference type="Proteomes" id="UP001482620">
    <property type="component" value="Unassembled WGS sequence"/>
</dbReference>
<comment type="caution">
    <text evidence="1">The sequence shown here is derived from an EMBL/GenBank/DDBJ whole genome shotgun (WGS) entry which is preliminary data.</text>
</comment>
<evidence type="ECO:0000313" key="1">
    <source>
        <dbReference type="EMBL" id="MEQ2249941.1"/>
    </source>
</evidence>
<sequence length="129" mass="14879">MASRASLNIFVVSLEFFEFFSALLQCVVKSLVLSMAVRLIQLTTEQQSVHITAQFSPGQPQWDLLLNRYQKSQYRAGIANNGNGYKRDEWNGARVQPRFSHLITYQQLNPEHWYCTAPPELPYGSWLLL</sequence>
<organism evidence="1 2">
    <name type="scientific">Ilyodon furcidens</name>
    <name type="common">goldbreast splitfin</name>
    <dbReference type="NCBI Taxonomy" id="33524"/>
    <lineage>
        <taxon>Eukaryota</taxon>
        <taxon>Metazoa</taxon>
        <taxon>Chordata</taxon>
        <taxon>Craniata</taxon>
        <taxon>Vertebrata</taxon>
        <taxon>Euteleostomi</taxon>
        <taxon>Actinopterygii</taxon>
        <taxon>Neopterygii</taxon>
        <taxon>Teleostei</taxon>
        <taxon>Neoteleostei</taxon>
        <taxon>Acanthomorphata</taxon>
        <taxon>Ovalentaria</taxon>
        <taxon>Atherinomorphae</taxon>
        <taxon>Cyprinodontiformes</taxon>
        <taxon>Goodeidae</taxon>
        <taxon>Ilyodon</taxon>
    </lineage>
</organism>